<keyword evidence="3" id="KW-1185">Reference proteome</keyword>
<sequence length="247" mass="28765">MNFLLFLIQSQAFYIYDTYKMTTSPDTQISSFVCAILIFISLCISVIGIRYKKPCLAILSTCILSIFTIHIFYAIKVKSFVFLSEILYYEDLKNVMENSIFLLILIMYSQYFILSSLFVLRKISFNILSLICMLFSIYRIFFIKYSFFYISVSIIFKWIIFSILSMLSIFLYIIHPSLMLSIMFSLIGITSGLILLDTQISHNLGMSSFIEALKIQEYKVSYIKEIIMMLLMIFVSLGIQISSKIKK</sequence>
<dbReference type="AlphaFoldDB" id="S7W869"/>
<evidence type="ECO:0000313" key="2">
    <source>
        <dbReference type="EMBL" id="EPR79060.1"/>
    </source>
</evidence>
<dbReference type="EMBL" id="ATCN01000420">
    <property type="protein sequence ID" value="EPR79060.1"/>
    <property type="molecule type" value="Genomic_DNA"/>
</dbReference>
<evidence type="ECO:0000256" key="1">
    <source>
        <dbReference type="SAM" id="Phobius"/>
    </source>
</evidence>
<feature type="transmembrane region" description="Helical" evidence="1">
    <location>
        <begin position="180"/>
        <end position="200"/>
    </location>
</feature>
<feature type="transmembrane region" description="Helical" evidence="1">
    <location>
        <begin position="147"/>
        <end position="173"/>
    </location>
</feature>
<name>S7W869_SPRLO</name>
<keyword evidence="1" id="KW-1133">Transmembrane helix</keyword>
<evidence type="ECO:0000313" key="3">
    <source>
        <dbReference type="Proteomes" id="UP000014978"/>
    </source>
</evidence>
<dbReference type="VEuPathDB" id="MicrosporidiaDB:SLOPH_2389"/>
<feature type="transmembrane region" description="Helical" evidence="1">
    <location>
        <begin position="95"/>
        <end position="114"/>
    </location>
</feature>
<dbReference type="InParanoid" id="S7W869"/>
<comment type="caution">
    <text evidence="2">The sequence shown here is derived from an EMBL/GenBank/DDBJ whole genome shotgun (WGS) entry which is preliminary data.</text>
</comment>
<gene>
    <name evidence="2" type="ORF">SLOPH_2389</name>
</gene>
<keyword evidence="1" id="KW-0472">Membrane</keyword>
<feature type="transmembrane region" description="Helical" evidence="1">
    <location>
        <begin position="28"/>
        <end position="49"/>
    </location>
</feature>
<feature type="transmembrane region" description="Helical" evidence="1">
    <location>
        <begin position="56"/>
        <end position="75"/>
    </location>
</feature>
<feature type="transmembrane region" description="Helical" evidence="1">
    <location>
        <begin position="123"/>
        <end position="141"/>
    </location>
</feature>
<dbReference type="Proteomes" id="UP000014978">
    <property type="component" value="Unassembled WGS sequence"/>
</dbReference>
<dbReference type="HOGENOM" id="CLU_1125147_0_0_1"/>
<accession>S7W869</accession>
<keyword evidence="1" id="KW-0812">Transmembrane</keyword>
<reference evidence="3" key="1">
    <citation type="journal article" date="2013" name="PLoS Genet.">
        <title>The genome of Spraguea lophii and the basis of host-microsporidian interactions.</title>
        <authorList>
            <person name="Campbell S.E."/>
            <person name="Williams T.A."/>
            <person name="Yousuf A."/>
            <person name="Soanes D.M."/>
            <person name="Paszkiewicz K.H."/>
            <person name="Williams B.A.P."/>
        </authorList>
    </citation>
    <scope>NUCLEOTIDE SEQUENCE [LARGE SCALE GENOMIC DNA]</scope>
    <source>
        <strain evidence="3">42_110</strain>
    </source>
</reference>
<organism evidence="2 3">
    <name type="scientific">Spraguea lophii (strain 42_110)</name>
    <name type="common">Microsporidian parasite</name>
    <dbReference type="NCBI Taxonomy" id="1358809"/>
    <lineage>
        <taxon>Eukaryota</taxon>
        <taxon>Fungi</taxon>
        <taxon>Fungi incertae sedis</taxon>
        <taxon>Microsporidia</taxon>
        <taxon>Spragueidae</taxon>
        <taxon>Spraguea</taxon>
    </lineage>
</organism>
<protein>
    <submittedName>
        <fullName evidence="2">Uncharacterized protein</fullName>
    </submittedName>
</protein>
<proteinExistence type="predicted"/>
<feature type="transmembrane region" description="Helical" evidence="1">
    <location>
        <begin position="220"/>
        <end position="239"/>
    </location>
</feature>